<keyword evidence="3" id="KW-1185">Reference proteome</keyword>
<accession>A0A9D3PFI6</accession>
<evidence type="ECO:0000256" key="1">
    <source>
        <dbReference type="SAM" id="MobiDB-lite"/>
    </source>
</evidence>
<sequence length="67" mass="7288">MDKNGKEGHIAILRFKRDGQALSTKGARGERAGKSTRLWACRKPAPERAPFHGSVPFPDDGGVFRGP</sequence>
<organism evidence="2 3">
    <name type="scientific">Megalops atlanticus</name>
    <name type="common">Tarpon</name>
    <name type="synonym">Clupea gigantea</name>
    <dbReference type="NCBI Taxonomy" id="7932"/>
    <lineage>
        <taxon>Eukaryota</taxon>
        <taxon>Metazoa</taxon>
        <taxon>Chordata</taxon>
        <taxon>Craniata</taxon>
        <taxon>Vertebrata</taxon>
        <taxon>Euteleostomi</taxon>
        <taxon>Actinopterygii</taxon>
        <taxon>Neopterygii</taxon>
        <taxon>Teleostei</taxon>
        <taxon>Elopiformes</taxon>
        <taxon>Megalopidae</taxon>
        <taxon>Megalops</taxon>
    </lineage>
</organism>
<comment type="caution">
    <text evidence="2">The sequence shown here is derived from an EMBL/GenBank/DDBJ whole genome shotgun (WGS) entry which is preliminary data.</text>
</comment>
<dbReference type="Proteomes" id="UP001046870">
    <property type="component" value="Chromosome 22"/>
</dbReference>
<feature type="region of interest" description="Disordered" evidence="1">
    <location>
        <begin position="46"/>
        <end position="67"/>
    </location>
</feature>
<gene>
    <name evidence="2" type="ORF">MATL_G00240720</name>
</gene>
<evidence type="ECO:0000313" key="2">
    <source>
        <dbReference type="EMBL" id="KAG7456891.1"/>
    </source>
</evidence>
<evidence type="ECO:0000313" key="3">
    <source>
        <dbReference type="Proteomes" id="UP001046870"/>
    </source>
</evidence>
<name>A0A9D3PFI6_MEGAT</name>
<dbReference type="AlphaFoldDB" id="A0A9D3PFI6"/>
<dbReference type="EMBL" id="JAFDVH010000022">
    <property type="protein sequence ID" value="KAG7456891.1"/>
    <property type="molecule type" value="Genomic_DNA"/>
</dbReference>
<proteinExistence type="predicted"/>
<protein>
    <submittedName>
        <fullName evidence="2">Uncharacterized protein</fullName>
    </submittedName>
</protein>
<reference evidence="2" key="1">
    <citation type="submission" date="2021-01" db="EMBL/GenBank/DDBJ databases">
        <authorList>
            <person name="Zahm M."/>
            <person name="Roques C."/>
            <person name="Cabau C."/>
            <person name="Klopp C."/>
            <person name="Donnadieu C."/>
            <person name="Jouanno E."/>
            <person name="Lampietro C."/>
            <person name="Louis A."/>
            <person name="Herpin A."/>
            <person name="Echchiki A."/>
            <person name="Berthelot C."/>
            <person name="Parey E."/>
            <person name="Roest-Crollius H."/>
            <person name="Braasch I."/>
            <person name="Postlethwait J."/>
            <person name="Bobe J."/>
            <person name="Montfort J."/>
            <person name="Bouchez O."/>
            <person name="Begum T."/>
            <person name="Mejri S."/>
            <person name="Adams A."/>
            <person name="Chen W.-J."/>
            <person name="Guiguen Y."/>
        </authorList>
    </citation>
    <scope>NUCLEOTIDE SEQUENCE</scope>
    <source>
        <strain evidence="2">YG-15Mar2019-1</strain>
        <tissue evidence="2">Brain</tissue>
    </source>
</reference>